<feature type="transmembrane region" description="Helical" evidence="1">
    <location>
        <begin position="188"/>
        <end position="205"/>
    </location>
</feature>
<evidence type="ECO:0000313" key="3">
    <source>
        <dbReference type="Proteomes" id="UP000051845"/>
    </source>
</evidence>
<dbReference type="AlphaFoldDB" id="A0A0R2B510"/>
<feature type="transmembrane region" description="Helical" evidence="1">
    <location>
        <begin position="286"/>
        <end position="306"/>
    </location>
</feature>
<feature type="transmembrane region" description="Helical" evidence="1">
    <location>
        <begin position="156"/>
        <end position="181"/>
    </location>
</feature>
<evidence type="ECO:0000256" key="1">
    <source>
        <dbReference type="SAM" id="Phobius"/>
    </source>
</evidence>
<keyword evidence="1" id="KW-1133">Transmembrane helix</keyword>
<feature type="transmembrane region" description="Helical" evidence="1">
    <location>
        <begin position="239"/>
        <end position="266"/>
    </location>
</feature>
<sequence>MMAKLFRFGNRCLQGLFIIFIFATLLFAITSPNLILGDNDKTGAGTTMVTTVILVIVAAIVICYQTYPNIRKGLWTLFVVHGRLTSVLFFVAVVVWQVIFTLNVHPAIGFDAGAVHQALTDTRSPDIVAYFSLNYNNMPLLLAQHMVAKLAGSTSWLLFDLVSLFLVDISALLNIATVYVIRKAQMTTAVYIHAMWLLLFPMIIVPYTDTWVLPLVSGYFFGFAMLNKSTSVLPSRILGAILFGVCAVLTYFMKPSAIIGVIAIILVELLYTLHHRPHPLTPNEVWRGFALMILFFCVTGFTYYTVNTLNNKQTYITLQKGREIPAIHFMSMGVSGDGGYNPKDALKMAELPTVKARSNYSKRMLVQRLKKMGALGYAKFLIAKQRNDTADGTFAWVKEGHFIRANPVPNEKGFAGTLRSFVYLYGTRLGDFRFFAQVTWVLLLIMVAFGWRDKRKLSQIFRLSIIGGMMYLLLFEGGRSRYLIQFLPAILDLGTLTGQKAFVMIHSWYRRAFPKWETVLNKKNSNK</sequence>
<dbReference type="Proteomes" id="UP000051845">
    <property type="component" value="Unassembled WGS sequence"/>
</dbReference>
<organism evidence="2 3">
    <name type="scientific">Secundilactobacillus collinoides DSM 20515 = JCM 1123</name>
    <dbReference type="NCBI Taxonomy" id="1423733"/>
    <lineage>
        <taxon>Bacteria</taxon>
        <taxon>Bacillati</taxon>
        <taxon>Bacillota</taxon>
        <taxon>Bacilli</taxon>
        <taxon>Lactobacillales</taxon>
        <taxon>Lactobacillaceae</taxon>
        <taxon>Secundilactobacillus</taxon>
    </lineage>
</organism>
<dbReference type="EMBL" id="AYYR01000082">
    <property type="protein sequence ID" value="KRM74399.1"/>
    <property type="molecule type" value="Genomic_DNA"/>
</dbReference>
<feature type="transmembrane region" description="Helical" evidence="1">
    <location>
        <begin position="74"/>
        <end position="99"/>
    </location>
</feature>
<feature type="transmembrane region" description="Helical" evidence="1">
    <location>
        <begin position="434"/>
        <end position="451"/>
    </location>
</feature>
<dbReference type="InterPro" id="IPR021200">
    <property type="entry name" value="CHIM_prot"/>
</dbReference>
<dbReference type="NCBIfam" id="TIGR03766">
    <property type="entry name" value="TIGR03766 family XrtG-associated glycosyltransferase"/>
    <property type="match status" value="1"/>
</dbReference>
<keyword evidence="1" id="KW-0812">Transmembrane</keyword>
<keyword evidence="1" id="KW-0472">Membrane</keyword>
<feature type="transmembrane region" description="Helical" evidence="1">
    <location>
        <begin position="457"/>
        <end position="475"/>
    </location>
</feature>
<gene>
    <name evidence="2" type="ORF">FC82_GL000156</name>
</gene>
<evidence type="ECO:0000313" key="2">
    <source>
        <dbReference type="EMBL" id="KRM74399.1"/>
    </source>
</evidence>
<accession>A0A0R2B510</accession>
<reference evidence="2 3" key="1">
    <citation type="journal article" date="2015" name="Genome Announc.">
        <title>Expanding the biotechnology potential of lactobacilli through comparative genomics of 213 strains and associated genera.</title>
        <authorList>
            <person name="Sun Z."/>
            <person name="Harris H.M."/>
            <person name="McCann A."/>
            <person name="Guo C."/>
            <person name="Argimon S."/>
            <person name="Zhang W."/>
            <person name="Yang X."/>
            <person name="Jeffery I.B."/>
            <person name="Cooney J.C."/>
            <person name="Kagawa T.F."/>
            <person name="Liu W."/>
            <person name="Song Y."/>
            <person name="Salvetti E."/>
            <person name="Wrobel A."/>
            <person name="Rasinkangas P."/>
            <person name="Parkhill J."/>
            <person name="Rea M.C."/>
            <person name="O'Sullivan O."/>
            <person name="Ritari J."/>
            <person name="Douillard F.P."/>
            <person name="Paul Ross R."/>
            <person name="Yang R."/>
            <person name="Briner A.E."/>
            <person name="Felis G.E."/>
            <person name="de Vos W.M."/>
            <person name="Barrangou R."/>
            <person name="Klaenhammer T.R."/>
            <person name="Caufield P.W."/>
            <person name="Cui Y."/>
            <person name="Zhang H."/>
            <person name="O'Toole P.W."/>
        </authorList>
    </citation>
    <scope>NUCLEOTIDE SEQUENCE [LARGE SCALE GENOMIC DNA]</scope>
    <source>
        <strain evidence="2 3">DSM 20515</strain>
    </source>
</reference>
<feature type="transmembrane region" description="Helical" evidence="1">
    <location>
        <begin position="44"/>
        <end position="67"/>
    </location>
</feature>
<comment type="caution">
    <text evidence="2">The sequence shown here is derived from an EMBL/GenBank/DDBJ whole genome shotgun (WGS) entry which is preliminary data.</text>
</comment>
<proteinExistence type="predicted"/>
<dbReference type="PATRIC" id="fig|1423733.4.peg.172"/>
<name>A0A0R2B510_SECCO</name>
<protein>
    <submittedName>
        <fullName evidence="2">Integral membrane protein</fullName>
    </submittedName>
</protein>